<accession>A0A6J4R2D5</accession>
<gene>
    <name evidence="2" type="ORF">AVDCRST_MAG14-1503</name>
</gene>
<feature type="compositionally biased region" description="Basic and acidic residues" evidence="1">
    <location>
        <begin position="1"/>
        <end position="15"/>
    </location>
</feature>
<dbReference type="EMBL" id="CADCVG010000061">
    <property type="protein sequence ID" value="CAA9455172.1"/>
    <property type="molecule type" value="Genomic_DNA"/>
</dbReference>
<feature type="non-terminal residue" evidence="2">
    <location>
        <position position="39"/>
    </location>
</feature>
<name>A0A6J4R2D5_9ACTN</name>
<feature type="compositionally biased region" description="Basic residues" evidence="1">
    <location>
        <begin position="29"/>
        <end position="39"/>
    </location>
</feature>
<reference evidence="2" key="1">
    <citation type="submission" date="2020-02" db="EMBL/GenBank/DDBJ databases">
        <authorList>
            <person name="Meier V. D."/>
        </authorList>
    </citation>
    <scope>NUCLEOTIDE SEQUENCE</scope>
    <source>
        <strain evidence="2">AVDCRST_MAG14</strain>
    </source>
</reference>
<feature type="region of interest" description="Disordered" evidence="1">
    <location>
        <begin position="1"/>
        <end position="39"/>
    </location>
</feature>
<evidence type="ECO:0000256" key="1">
    <source>
        <dbReference type="SAM" id="MobiDB-lite"/>
    </source>
</evidence>
<organism evidence="2">
    <name type="scientific">uncultured Rubrobacteraceae bacterium</name>
    <dbReference type="NCBI Taxonomy" id="349277"/>
    <lineage>
        <taxon>Bacteria</taxon>
        <taxon>Bacillati</taxon>
        <taxon>Actinomycetota</taxon>
        <taxon>Rubrobacteria</taxon>
        <taxon>Rubrobacterales</taxon>
        <taxon>Rubrobacteraceae</taxon>
        <taxon>environmental samples</taxon>
    </lineage>
</organism>
<evidence type="ECO:0000313" key="2">
    <source>
        <dbReference type="EMBL" id="CAA9455172.1"/>
    </source>
</evidence>
<dbReference type="AlphaFoldDB" id="A0A6J4R2D5"/>
<sequence>APVEGRRTDRHEPGADQKFAGSLGERPRANRARAKGLDV</sequence>
<protein>
    <submittedName>
        <fullName evidence="2">Uncharacterized protein</fullName>
    </submittedName>
</protein>
<proteinExistence type="predicted"/>
<feature type="non-terminal residue" evidence="2">
    <location>
        <position position="1"/>
    </location>
</feature>